<name>A0A2P1PZH9_9GAMM</name>
<reference evidence="1 2" key="2">
    <citation type="submission" date="2018-03" db="EMBL/GenBank/DDBJ databases">
        <authorList>
            <person name="Keele B.F."/>
        </authorList>
    </citation>
    <scope>NUCLEOTIDE SEQUENCE [LARGE SCALE GENOMIC DNA]</scope>
    <source>
        <strain evidence="1 2">D13</strain>
        <plasmid evidence="2">Plasmid unnamed</plasmid>
    </source>
</reference>
<gene>
    <name evidence="1" type="ORF">C7S18_23425</name>
</gene>
<keyword evidence="2" id="KW-1185">Reference proteome</keyword>
<evidence type="ECO:0000313" key="1">
    <source>
        <dbReference type="EMBL" id="AVQ00250.1"/>
    </source>
</evidence>
<reference evidence="1 2" key="1">
    <citation type="submission" date="2018-03" db="EMBL/GenBank/DDBJ databases">
        <title>Ahniella affigens gen. nov., sp. nov., a gammaproteobacterium isolated from sandy soil near a stream.</title>
        <authorList>
            <person name="Ko Y."/>
            <person name="Kim J.-H."/>
        </authorList>
    </citation>
    <scope>NUCLEOTIDE SEQUENCE [LARGE SCALE GENOMIC DNA]</scope>
    <source>
        <strain evidence="1 2">D13</strain>
        <plasmid evidence="2">Plasmid unnamed</plasmid>
    </source>
</reference>
<dbReference type="KEGG" id="xba:C7S18_23425"/>
<proteinExistence type="predicted"/>
<dbReference type="EMBL" id="CP027861">
    <property type="protein sequence ID" value="AVQ00250.1"/>
    <property type="molecule type" value="Genomic_DNA"/>
</dbReference>
<sequence>MLLTLPRFEASVAEGLARSVAMATLAPSHSQRGHRAAELMKAMTAGWLAPKTVLDALRAGDCGVAQLAADRVPRVPRLPSSLLPGDISAIVVSSSARDALLELIESLGESGDLSQSACRALARATLPSRHAIGTICGAWVNRTRRVSAPILETLPPGLKLEPTHYVLPGALWAALYPSEKVTYHGDLILDQVPKVQVQACGTLVVSCPTSLTDGAEHDAVCAAWDRVVAQLQWPMLESSQRALQTLCGYPAECLIDASHQCLWKDGLPRVSFNEAQDIGSEAGFDVEDQSDYESVLKCLKYFHDTGARLRAARPRKRKRTTLSAQRSRFAWLIEGLSTLASVAARRRTLPSKDLIEQYGDDGGLFPACMQPTGTGMDSFFDYVCEQTYQSCGPDELTIWLAESSKLRIGTLLDRVVWDASIAAAAVSLVAKAFRDNAKRQPGG</sequence>
<keyword evidence="1" id="KW-0614">Plasmid</keyword>
<organism evidence="1 2">
    <name type="scientific">Ahniella affigens</name>
    <dbReference type="NCBI Taxonomy" id="2021234"/>
    <lineage>
        <taxon>Bacteria</taxon>
        <taxon>Pseudomonadati</taxon>
        <taxon>Pseudomonadota</taxon>
        <taxon>Gammaproteobacteria</taxon>
        <taxon>Lysobacterales</taxon>
        <taxon>Rhodanobacteraceae</taxon>
        <taxon>Ahniella</taxon>
    </lineage>
</organism>
<geneLocation type="plasmid" evidence="1">
    <name>unnamed</name>
</geneLocation>
<accession>A0A2P1PZH9</accession>
<protein>
    <submittedName>
        <fullName evidence="1">Uncharacterized protein</fullName>
    </submittedName>
</protein>
<evidence type="ECO:0000313" key="2">
    <source>
        <dbReference type="Proteomes" id="UP000241074"/>
    </source>
</evidence>
<dbReference type="AlphaFoldDB" id="A0A2P1PZH9"/>
<dbReference type="Proteomes" id="UP000241074">
    <property type="component" value="Plasmid unnamed"/>
</dbReference>